<comment type="caution">
    <text evidence="1">The sequence shown here is derived from an EMBL/GenBank/DDBJ whole genome shotgun (WGS) entry which is preliminary data.</text>
</comment>
<proteinExistence type="predicted"/>
<sequence>MQSLTGLSVQKPTGNSKVGPTRGSKVIDLSSSHQKGSYHFNQRSTRLGLPSQELPYEMINKYLRLGMLGQKKEARISIDKYSNEELESFARCLRECVLIGIDYLLGLTTSSNMSIAVSQASNEQHIKVEEEDNYRDVPPGFTPRIKEANSTDDLSEPFSKGQSVTKSLTMYQNSPFDLQASLSKGKSVPKCLTMYQNN</sequence>
<gene>
    <name evidence="1" type="ORF">M9H77_21657</name>
</gene>
<evidence type="ECO:0000313" key="1">
    <source>
        <dbReference type="EMBL" id="KAI5662334.1"/>
    </source>
</evidence>
<name>A0ACC0ANB4_CATRO</name>
<reference evidence="2" key="1">
    <citation type="journal article" date="2023" name="Nat. Plants">
        <title>Single-cell RNA sequencing provides a high-resolution roadmap for understanding the multicellular compartmentation of specialized metabolism.</title>
        <authorList>
            <person name="Sun S."/>
            <person name="Shen X."/>
            <person name="Li Y."/>
            <person name="Li Y."/>
            <person name="Wang S."/>
            <person name="Li R."/>
            <person name="Zhang H."/>
            <person name="Shen G."/>
            <person name="Guo B."/>
            <person name="Wei J."/>
            <person name="Xu J."/>
            <person name="St-Pierre B."/>
            <person name="Chen S."/>
            <person name="Sun C."/>
        </authorList>
    </citation>
    <scope>NUCLEOTIDE SEQUENCE [LARGE SCALE GENOMIC DNA]</scope>
</reference>
<protein>
    <submittedName>
        <fullName evidence="1">Uncharacterized protein</fullName>
    </submittedName>
</protein>
<organism evidence="1 2">
    <name type="scientific">Catharanthus roseus</name>
    <name type="common">Madagascar periwinkle</name>
    <name type="synonym">Vinca rosea</name>
    <dbReference type="NCBI Taxonomy" id="4058"/>
    <lineage>
        <taxon>Eukaryota</taxon>
        <taxon>Viridiplantae</taxon>
        <taxon>Streptophyta</taxon>
        <taxon>Embryophyta</taxon>
        <taxon>Tracheophyta</taxon>
        <taxon>Spermatophyta</taxon>
        <taxon>Magnoliopsida</taxon>
        <taxon>eudicotyledons</taxon>
        <taxon>Gunneridae</taxon>
        <taxon>Pentapetalae</taxon>
        <taxon>asterids</taxon>
        <taxon>lamiids</taxon>
        <taxon>Gentianales</taxon>
        <taxon>Apocynaceae</taxon>
        <taxon>Rauvolfioideae</taxon>
        <taxon>Vinceae</taxon>
        <taxon>Catharanthinae</taxon>
        <taxon>Catharanthus</taxon>
    </lineage>
</organism>
<accession>A0ACC0ANB4</accession>
<dbReference type="Proteomes" id="UP001060085">
    <property type="component" value="Linkage Group LG05"/>
</dbReference>
<evidence type="ECO:0000313" key="2">
    <source>
        <dbReference type="Proteomes" id="UP001060085"/>
    </source>
</evidence>
<dbReference type="EMBL" id="CM044705">
    <property type="protein sequence ID" value="KAI5662334.1"/>
    <property type="molecule type" value="Genomic_DNA"/>
</dbReference>
<keyword evidence="2" id="KW-1185">Reference proteome</keyword>